<proteinExistence type="inferred from homology"/>
<keyword evidence="3" id="KW-0808">Transferase</keyword>
<feature type="domain" description="Malonyl-CoA:ACP transacylase (MAT)" evidence="6">
    <location>
        <begin position="7"/>
        <end position="338"/>
    </location>
</feature>
<dbReference type="OrthoDB" id="9805460at2"/>
<sequence length="416" mass="45754">MKKVAFLFPGQGAQYIGMSKKLCEMFPEASETFDEASEVLGFDLKKLCFEGDIRELTKTENTQPAILTASVAAFRVFMKEIGVNPSYAAGHSLGEISALCCAGAIGFSDAVSLVRQRGKLMQEAVPLGTGGMAAVNGLQQAEIEEVCKSITESDQLVVASNLNSKRQIVISGYAEAVKKAGEELRKKGATVIPLRVSAPFHSPLMQPAADKFCEVLKGYSFSDFKWPVISNVTAAPYANKDEIPSLLTKQIISPVRWLESMVYLNKNGVDLAIEMGPKTVLKNLMKDCVPDMKTLSYDPETDMEAVKSAFSEKAEKPYADGMKVLTKCIAMAVCTKNRNFNNEEYDRGVVENYRKLVSMKEGLVKANEEPTTSQIKEALTLLKTIFATKKVPDDEQRERFEEIIDETGIRGLVDSF</sequence>
<dbReference type="GO" id="GO:0005829">
    <property type="term" value="C:cytosol"/>
    <property type="evidence" value="ECO:0007669"/>
    <property type="project" value="TreeGrafter"/>
</dbReference>
<dbReference type="SMART" id="SM00827">
    <property type="entry name" value="PKS_AT"/>
    <property type="match status" value="1"/>
</dbReference>
<dbReference type="InterPro" id="IPR050858">
    <property type="entry name" value="Mal-CoA-ACP_Trans/PKS_FabD"/>
</dbReference>
<evidence type="ECO:0000256" key="4">
    <source>
        <dbReference type="ARBA" id="ARBA00023315"/>
    </source>
</evidence>
<evidence type="ECO:0000256" key="2">
    <source>
        <dbReference type="ARBA" id="ARBA00013258"/>
    </source>
</evidence>
<dbReference type="Pfam" id="PF00698">
    <property type="entry name" value="Acyl_transf_1"/>
    <property type="match status" value="1"/>
</dbReference>
<dbReference type="InterPro" id="IPR016036">
    <property type="entry name" value="Malonyl_transacylase_ACP-bd"/>
</dbReference>
<organism evidence="7 8">
    <name type="scientific">[Clostridium] cellulosi</name>
    <dbReference type="NCBI Taxonomy" id="29343"/>
    <lineage>
        <taxon>Bacteria</taxon>
        <taxon>Bacillati</taxon>
        <taxon>Bacillota</taxon>
        <taxon>Clostridia</taxon>
        <taxon>Eubacteriales</taxon>
        <taxon>Oscillospiraceae</taxon>
        <taxon>Oscillospiraceae incertae sedis</taxon>
    </lineage>
</organism>
<dbReference type="AlphaFoldDB" id="A0A078KNF4"/>
<dbReference type="FunFam" id="3.30.70.250:FF:000001">
    <property type="entry name" value="Malonyl CoA-acyl carrier protein transacylase"/>
    <property type="match status" value="1"/>
</dbReference>
<dbReference type="PANTHER" id="PTHR42681">
    <property type="entry name" value="MALONYL-COA-ACYL CARRIER PROTEIN TRANSACYLASE, MITOCHONDRIAL"/>
    <property type="match status" value="1"/>
</dbReference>
<dbReference type="InterPro" id="IPR001227">
    <property type="entry name" value="Ac_transferase_dom_sf"/>
</dbReference>
<dbReference type="HOGENOM" id="CLU_030558_1_0_9"/>
<evidence type="ECO:0000259" key="6">
    <source>
        <dbReference type="SMART" id="SM00827"/>
    </source>
</evidence>
<dbReference type="Gene3D" id="3.40.366.10">
    <property type="entry name" value="Malonyl-Coenzyme A Acyl Carrier Protein, domain 2"/>
    <property type="match status" value="1"/>
</dbReference>
<dbReference type="EMBL" id="LM995447">
    <property type="protein sequence ID" value="CDZ24037.1"/>
    <property type="molecule type" value="Genomic_DNA"/>
</dbReference>
<dbReference type="SUPFAM" id="SSF55048">
    <property type="entry name" value="Probable ACP-binding domain of malonyl-CoA ACP transacylase"/>
    <property type="match status" value="1"/>
</dbReference>
<dbReference type="STRING" id="29343.CCDG5_0918"/>
<dbReference type="EC" id="2.3.1.39" evidence="2"/>
<evidence type="ECO:0000313" key="8">
    <source>
        <dbReference type="Proteomes" id="UP000032431"/>
    </source>
</evidence>
<dbReference type="GO" id="GO:0006633">
    <property type="term" value="P:fatty acid biosynthetic process"/>
    <property type="evidence" value="ECO:0007669"/>
    <property type="project" value="TreeGrafter"/>
</dbReference>
<evidence type="ECO:0000256" key="5">
    <source>
        <dbReference type="ARBA" id="ARBA00048462"/>
    </source>
</evidence>
<comment type="similarity">
    <text evidence="1">Belongs to the FabD family.</text>
</comment>
<dbReference type="SUPFAM" id="SSF52151">
    <property type="entry name" value="FabD/lysophospholipase-like"/>
    <property type="match status" value="1"/>
</dbReference>
<dbReference type="InterPro" id="IPR014043">
    <property type="entry name" value="Acyl_transferase_dom"/>
</dbReference>
<dbReference type="InterPro" id="IPR016035">
    <property type="entry name" value="Acyl_Trfase/lysoPLipase"/>
</dbReference>
<dbReference type="Gene3D" id="3.30.70.250">
    <property type="entry name" value="Malonyl-CoA ACP transacylase, ACP-binding"/>
    <property type="match status" value="1"/>
</dbReference>
<evidence type="ECO:0000313" key="7">
    <source>
        <dbReference type="EMBL" id="CDZ24037.1"/>
    </source>
</evidence>
<dbReference type="InterPro" id="IPR004410">
    <property type="entry name" value="Malonyl_CoA-ACP_transAc_FabD"/>
</dbReference>
<evidence type="ECO:0000256" key="1">
    <source>
        <dbReference type="ARBA" id="ARBA00008217"/>
    </source>
</evidence>
<keyword evidence="4" id="KW-0012">Acyltransferase</keyword>
<evidence type="ECO:0000256" key="3">
    <source>
        <dbReference type="ARBA" id="ARBA00022679"/>
    </source>
</evidence>
<gene>
    <name evidence="7" type="ORF">CCDG5_0918</name>
</gene>
<reference evidence="8" key="1">
    <citation type="submission" date="2014-07" db="EMBL/GenBank/DDBJ databases">
        <authorList>
            <person name="Wibberg D."/>
        </authorList>
    </citation>
    <scope>NUCLEOTIDE SEQUENCE [LARGE SCALE GENOMIC DNA]</scope>
    <source>
        <strain evidence="8">DG5</strain>
    </source>
</reference>
<name>A0A078KNF4_9FIRM</name>
<protein>
    <recommendedName>
        <fullName evidence="2">[acyl-carrier-protein] S-malonyltransferase</fullName>
        <ecNumber evidence="2">2.3.1.39</ecNumber>
    </recommendedName>
</protein>
<dbReference type="PATRIC" id="fig|29343.3.peg.970"/>
<dbReference type="Proteomes" id="UP000032431">
    <property type="component" value="Chromosome I"/>
</dbReference>
<dbReference type="GO" id="GO:0004314">
    <property type="term" value="F:[acyl-carrier-protein] S-malonyltransferase activity"/>
    <property type="evidence" value="ECO:0007669"/>
    <property type="project" value="UniProtKB-EC"/>
</dbReference>
<dbReference type="PANTHER" id="PTHR42681:SF1">
    <property type="entry name" value="MALONYL-COA-ACYL CARRIER PROTEIN TRANSACYLASE, MITOCHONDRIAL"/>
    <property type="match status" value="1"/>
</dbReference>
<dbReference type="NCBIfam" id="TIGR00128">
    <property type="entry name" value="fabD"/>
    <property type="match status" value="1"/>
</dbReference>
<accession>A0A078KNF4</accession>
<comment type="catalytic activity">
    <reaction evidence="5">
        <text>holo-[ACP] + malonyl-CoA = malonyl-[ACP] + CoA</text>
        <dbReference type="Rhea" id="RHEA:41792"/>
        <dbReference type="Rhea" id="RHEA-COMP:9623"/>
        <dbReference type="Rhea" id="RHEA-COMP:9685"/>
        <dbReference type="ChEBI" id="CHEBI:57287"/>
        <dbReference type="ChEBI" id="CHEBI:57384"/>
        <dbReference type="ChEBI" id="CHEBI:64479"/>
        <dbReference type="ChEBI" id="CHEBI:78449"/>
        <dbReference type="EC" id="2.3.1.39"/>
    </reaction>
</comment>
<keyword evidence="8" id="KW-1185">Reference proteome</keyword>
<dbReference type="KEGG" id="ccel:CCDG5_0918"/>